<protein>
    <submittedName>
        <fullName evidence="2">Uncharacterized protein</fullName>
    </submittedName>
</protein>
<feature type="transmembrane region" description="Helical" evidence="1">
    <location>
        <begin position="64"/>
        <end position="82"/>
    </location>
</feature>
<organism evidence="2 3">
    <name type="scientific">Ferrimonas sediminum</name>
    <dbReference type="NCBI Taxonomy" id="718193"/>
    <lineage>
        <taxon>Bacteria</taxon>
        <taxon>Pseudomonadati</taxon>
        <taxon>Pseudomonadota</taxon>
        <taxon>Gammaproteobacteria</taxon>
        <taxon>Alteromonadales</taxon>
        <taxon>Ferrimonadaceae</taxon>
        <taxon>Ferrimonas</taxon>
    </lineage>
</organism>
<accession>A0A1G8UF06</accession>
<feature type="transmembrane region" description="Helical" evidence="1">
    <location>
        <begin position="94"/>
        <end position="114"/>
    </location>
</feature>
<dbReference type="Proteomes" id="UP000199527">
    <property type="component" value="Unassembled WGS sequence"/>
</dbReference>
<dbReference type="AlphaFoldDB" id="A0A1G8UF06"/>
<keyword evidence="1" id="KW-1133">Transmembrane helix</keyword>
<keyword evidence="1" id="KW-0812">Transmembrane</keyword>
<reference evidence="3" key="1">
    <citation type="submission" date="2016-10" db="EMBL/GenBank/DDBJ databases">
        <authorList>
            <person name="Varghese N."/>
            <person name="Submissions S."/>
        </authorList>
    </citation>
    <scope>NUCLEOTIDE SEQUENCE [LARGE SCALE GENOMIC DNA]</scope>
    <source>
        <strain evidence="3">DSM 23317</strain>
    </source>
</reference>
<evidence type="ECO:0000313" key="3">
    <source>
        <dbReference type="Proteomes" id="UP000199527"/>
    </source>
</evidence>
<dbReference type="RefSeq" id="WP_090365450.1">
    <property type="nucleotide sequence ID" value="NZ_FNEM01000009.1"/>
</dbReference>
<proteinExistence type="predicted"/>
<gene>
    <name evidence="2" type="ORF">SAMN04488540_10970</name>
</gene>
<evidence type="ECO:0000313" key="2">
    <source>
        <dbReference type="EMBL" id="SDJ52446.1"/>
    </source>
</evidence>
<keyword evidence="1" id="KW-0472">Membrane</keyword>
<dbReference type="EMBL" id="FNEM01000009">
    <property type="protein sequence ID" value="SDJ52446.1"/>
    <property type="molecule type" value="Genomic_DNA"/>
</dbReference>
<name>A0A1G8UF06_9GAMM</name>
<keyword evidence="3" id="KW-1185">Reference proteome</keyword>
<sequence>MTRHFYLASSLWELEQIEQQLERRGLSPAQIHVVSNKPKLAARFHLQTTSSLLFLELAHCTLKGAKIGLQLALLCLAAASLFDVGNSDYGWSPFLMLAAILLGFCIWEGGLIGINTPDQLLRDFHRPIAGGQHLLVVDIEQAQEPPLKQVVSQHPMLAQAGTGAGVESGAVRLQHWWLQHPLW</sequence>
<dbReference type="OrthoDB" id="5905880at2"/>
<evidence type="ECO:0000256" key="1">
    <source>
        <dbReference type="SAM" id="Phobius"/>
    </source>
</evidence>